<evidence type="ECO:0000313" key="1">
    <source>
        <dbReference type="EMBL" id="VDO44759.1"/>
    </source>
</evidence>
<gene>
    <name evidence="1" type="ORF">OFLC_LOCUS5909</name>
</gene>
<accession>A0A183HEJ9</accession>
<reference evidence="1 2" key="2">
    <citation type="submission" date="2018-11" db="EMBL/GenBank/DDBJ databases">
        <authorList>
            <consortium name="Pathogen Informatics"/>
        </authorList>
    </citation>
    <scope>NUCLEOTIDE SEQUENCE [LARGE SCALE GENOMIC DNA]</scope>
</reference>
<dbReference type="EMBL" id="UZAJ01005335">
    <property type="protein sequence ID" value="VDO44759.1"/>
    <property type="molecule type" value="Genomic_DNA"/>
</dbReference>
<dbReference type="AlphaFoldDB" id="A0A183HEJ9"/>
<protein>
    <submittedName>
        <fullName evidence="3">SAM-dependent methyltransferase</fullName>
    </submittedName>
</protein>
<evidence type="ECO:0000313" key="3">
    <source>
        <dbReference type="WBParaSite" id="OFLC_0000591001-mRNA-1"/>
    </source>
</evidence>
<sequence length="212" mass="25229">MKYLEMLKKLPNLQFGIMLDMAHHIQQKILIERTRKLFELVCQTYYTGDLKKLIESDENAEPIMEHMHQVEQFETEKRELLNVTEQDIVTVAPGYYGAIQDFFRVYFASTYSLSMTCCALYQKNILYRVADKEYKSTKNQIAMPFDYSYSVPHLVFGNFGYWYSRRKKQFELHDLHILAFPVLPWYKDLPATHGKFFSPKYERIPLSTSIFI</sequence>
<name>A0A183HEJ9_9BILA</name>
<evidence type="ECO:0000313" key="2">
    <source>
        <dbReference type="Proteomes" id="UP000267606"/>
    </source>
</evidence>
<organism evidence="3">
    <name type="scientific">Onchocerca flexuosa</name>
    <dbReference type="NCBI Taxonomy" id="387005"/>
    <lineage>
        <taxon>Eukaryota</taxon>
        <taxon>Metazoa</taxon>
        <taxon>Ecdysozoa</taxon>
        <taxon>Nematoda</taxon>
        <taxon>Chromadorea</taxon>
        <taxon>Rhabditida</taxon>
        <taxon>Spirurina</taxon>
        <taxon>Spiruromorpha</taxon>
        <taxon>Filarioidea</taxon>
        <taxon>Onchocercidae</taxon>
        <taxon>Onchocerca</taxon>
    </lineage>
</organism>
<proteinExistence type="predicted"/>
<dbReference type="Proteomes" id="UP000267606">
    <property type="component" value="Unassembled WGS sequence"/>
</dbReference>
<keyword evidence="2" id="KW-1185">Reference proteome</keyword>
<reference evidence="3" key="1">
    <citation type="submission" date="2016-06" db="UniProtKB">
        <authorList>
            <consortium name="WormBaseParasite"/>
        </authorList>
    </citation>
    <scope>IDENTIFICATION</scope>
</reference>
<dbReference type="WBParaSite" id="OFLC_0000591001-mRNA-1">
    <property type="protein sequence ID" value="OFLC_0000591001-mRNA-1"/>
    <property type="gene ID" value="OFLC_0000591001"/>
</dbReference>